<dbReference type="RefSeq" id="XP_004178596.1">
    <property type="nucleotide sequence ID" value="XM_004178548.1"/>
</dbReference>
<dbReference type="Proteomes" id="UP000002866">
    <property type="component" value="Chromosome 2"/>
</dbReference>
<gene>
    <name evidence="8" type="primary">TBLA0B02350</name>
    <name evidence="8" type="ORF">TBLA_0B02350</name>
</gene>
<dbReference type="GO" id="GO:0006896">
    <property type="term" value="P:Golgi to vacuole transport"/>
    <property type="evidence" value="ECO:0007669"/>
    <property type="project" value="EnsemblFungi"/>
</dbReference>
<dbReference type="EMBL" id="HE806317">
    <property type="protein sequence ID" value="CCH59077.1"/>
    <property type="molecule type" value="Genomic_DNA"/>
</dbReference>
<protein>
    <recommendedName>
        <fullName evidence="10">Vacuolar protein sorting-associated protein 52</fullName>
    </recommendedName>
</protein>
<dbReference type="GO" id="GO:0016239">
    <property type="term" value="P:positive regulation of macroautophagy"/>
    <property type="evidence" value="ECO:0007669"/>
    <property type="project" value="EnsemblFungi"/>
</dbReference>
<dbReference type="eggNOG" id="KOG1961">
    <property type="taxonomic scope" value="Eukaryota"/>
</dbReference>
<dbReference type="FunCoup" id="I2GY75">
    <property type="interactions" value="920"/>
</dbReference>
<dbReference type="PANTHER" id="PTHR14190:SF7">
    <property type="entry name" value="VACUOLAR PROTEIN SORTING-ASSOCIATED PROTEIN 52 HOMOLOG"/>
    <property type="match status" value="1"/>
</dbReference>
<evidence type="ECO:0000256" key="5">
    <source>
        <dbReference type="ARBA" id="ARBA00023034"/>
    </source>
</evidence>
<keyword evidence="4" id="KW-0653">Protein transport</keyword>
<accession>I2GY75</accession>
<dbReference type="STRING" id="1071380.I2GY75"/>
<dbReference type="GO" id="GO:0042147">
    <property type="term" value="P:retrograde transport, endosome to Golgi"/>
    <property type="evidence" value="ECO:0007669"/>
    <property type="project" value="EnsemblFungi"/>
</dbReference>
<evidence type="ECO:0008006" key="10">
    <source>
        <dbReference type="Google" id="ProtNLM"/>
    </source>
</evidence>
<dbReference type="Pfam" id="PF20655">
    <property type="entry name" value="Vps52_C"/>
    <property type="match status" value="1"/>
</dbReference>
<organism evidence="8 9">
    <name type="scientific">Henningerozyma blattae (strain ATCC 34711 / CBS 6284 / DSM 70876 / NBRC 10599 / NRRL Y-10934 / UCD 77-7)</name>
    <name type="common">Yeast</name>
    <name type="synonym">Tetrapisispora blattae</name>
    <dbReference type="NCBI Taxonomy" id="1071380"/>
    <lineage>
        <taxon>Eukaryota</taxon>
        <taxon>Fungi</taxon>
        <taxon>Dikarya</taxon>
        <taxon>Ascomycota</taxon>
        <taxon>Saccharomycotina</taxon>
        <taxon>Saccharomycetes</taxon>
        <taxon>Saccharomycetales</taxon>
        <taxon>Saccharomycetaceae</taxon>
        <taxon>Henningerozyma</taxon>
    </lineage>
</organism>
<dbReference type="KEGG" id="tbl:TBLA_0B02350"/>
<evidence type="ECO:0000313" key="9">
    <source>
        <dbReference type="Proteomes" id="UP000002866"/>
    </source>
</evidence>
<dbReference type="InterPro" id="IPR048361">
    <property type="entry name" value="Vps52_C"/>
</dbReference>
<name>I2GY75_HENB6</name>
<dbReference type="InterPro" id="IPR007258">
    <property type="entry name" value="Vps52"/>
</dbReference>
<dbReference type="GO" id="GO:0032456">
    <property type="term" value="P:endocytic recycling"/>
    <property type="evidence" value="ECO:0007669"/>
    <property type="project" value="TreeGrafter"/>
</dbReference>
<evidence type="ECO:0000313" key="8">
    <source>
        <dbReference type="EMBL" id="CCH59077.1"/>
    </source>
</evidence>
<keyword evidence="3" id="KW-0813">Transport</keyword>
<dbReference type="GO" id="GO:0005829">
    <property type="term" value="C:cytosol"/>
    <property type="evidence" value="ECO:0007669"/>
    <property type="project" value="GOC"/>
</dbReference>
<dbReference type="GO" id="GO:0030029">
    <property type="term" value="P:actin filament-based process"/>
    <property type="evidence" value="ECO:0007669"/>
    <property type="project" value="EnsemblFungi"/>
</dbReference>
<evidence type="ECO:0000256" key="1">
    <source>
        <dbReference type="ARBA" id="ARBA00004601"/>
    </source>
</evidence>
<dbReference type="InParanoid" id="I2GY75"/>
<sequence length="592" mass="68495">MDALSLILNVPKEQLQPEGELDLDKTLKSFLQQCQESESNTSDSLLDDLETLEKKHNKIEYTINDLVPKLRQDIIGFNNQLQSFTNDLGYIREKSNELKSLLESNSTMLKDISPLVDDLILSPNSINDIINGKICNKWQSNIEYIRNKREIYSKYNDTTNEKDEVPIDFKQLNKVLDDLEKVLLERSKKFIVHKIKALRNHDTIPSQKIQEKLLEVKEIFPFIVDNNYSLALELRQAYAYTMRWYYKSYFARYIRSLTILPLKNIDNQYALGNGLSNTSVNSAASYLFPTYLSSTYSKSINLISDENIADYFQINKRLNILTQADNTVMVSQIAENNPKENYLEIGFKNLNLAILDNCKAEFKFLNEFFHTSNDKEELSGILEQIFQPTLDEATKYTEALLEYSFDIFGVLISIRIGQQLQYEANRSELPVISDYINSQLIILWPKFQQLVDFQCDSIRKIAVTTNIAKGFGTSKNSDSLTTPHELTVQFSQFLTSFLTLAIAHKNDIDERSEPVYNSITRLRNDFETIMTKCSKKSSSPERFLATNYLYLYNALQQKILRMDEDETGDSMPLIIKETEEHYSTLVRAFSEK</sequence>
<dbReference type="Pfam" id="PF04129">
    <property type="entry name" value="Vps52_CC"/>
    <property type="match status" value="1"/>
</dbReference>
<dbReference type="GO" id="GO:0090156">
    <property type="term" value="P:intracellular sphingolipid homeostasis"/>
    <property type="evidence" value="ECO:0007669"/>
    <property type="project" value="EnsemblFungi"/>
</dbReference>
<comment type="similarity">
    <text evidence="2">Belongs to the VPS52 family.</text>
</comment>
<dbReference type="AlphaFoldDB" id="I2GY75"/>
<dbReference type="GO" id="GO:0006623">
    <property type="term" value="P:protein targeting to vacuole"/>
    <property type="evidence" value="ECO:0007669"/>
    <property type="project" value="EnsemblFungi"/>
</dbReference>
<comment type="subcellular location">
    <subcellularLocation>
        <location evidence="1">Golgi apparatus</location>
        <location evidence="1">trans-Golgi network</location>
    </subcellularLocation>
</comment>
<dbReference type="GeneID" id="14494249"/>
<evidence type="ECO:0000256" key="3">
    <source>
        <dbReference type="ARBA" id="ARBA00022448"/>
    </source>
</evidence>
<keyword evidence="9" id="KW-1185">Reference proteome</keyword>
<dbReference type="OMA" id="VFRLECE"/>
<evidence type="ECO:0000256" key="2">
    <source>
        <dbReference type="ARBA" id="ARBA00008180"/>
    </source>
</evidence>
<dbReference type="GO" id="GO:0019905">
    <property type="term" value="F:syntaxin binding"/>
    <property type="evidence" value="ECO:0007669"/>
    <property type="project" value="TreeGrafter"/>
</dbReference>
<evidence type="ECO:0000259" key="7">
    <source>
        <dbReference type="Pfam" id="PF20655"/>
    </source>
</evidence>
<dbReference type="GO" id="GO:0000938">
    <property type="term" value="C:GARP complex"/>
    <property type="evidence" value="ECO:0007669"/>
    <property type="project" value="EnsemblFungi"/>
</dbReference>
<evidence type="ECO:0000256" key="4">
    <source>
        <dbReference type="ARBA" id="ARBA00022927"/>
    </source>
</evidence>
<feature type="domain" description="Vps52 C-terminal" evidence="7">
    <location>
        <begin position="241"/>
        <end position="559"/>
    </location>
</feature>
<keyword evidence="5" id="KW-0333">Golgi apparatus</keyword>
<reference evidence="8 9" key="1">
    <citation type="journal article" date="2011" name="Proc. Natl. Acad. Sci. U.S.A.">
        <title>Evolutionary erosion of yeast sex chromosomes by mating-type switching accidents.</title>
        <authorList>
            <person name="Gordon J.L."/>
            <person name="Armisen D."/>
            <person name="Proux-Wera E."/>
            <person name="Oheigeartaigh S.S."/>
            <person name="Byrne K.P."/>
            <person name="Wolfe K.H."/>
        </authorList>
    </citation>
    <scope>NUCLEOTIDE SEQUENCE [LARGE SCALE GENOMIC DNA]</scope>
    <source>
        <strain evidence="9">ATCC 34711 / CBS 6284 / DSM 70876 / NBRC 10599 / NRRL Y-10934 / UCD 77-7</strain>
    </source>
</reference>
<dbReference type="HOGENOM" id="CLU_010797_1_0_1"/>
<dbReference type="InterPro" id="IPR048319">
    <property type="entry name" value="Vps52_CC"/>
</dbReference>
<dbReference type="OrthoDB" id="19482at2759"/>
<feature type="domain" description="Vps52 coiled-coil" evidence="6">
    <location>
        <begin position="48"/>
        <end position="223"/>
    </location>
</feature>
<dbReference type="PANTHER" id="PTHR14190">
    <property type="entry name" value="SUPPRESSOR OF ACTIN MUTATIONS 2/VACUOLAR PROTEIN SORTING 52"/>
    <property type="match status" value="1"/>
</dbReference>
<evidence type="ECO:0000259" key="6">
    <source>
        <dbReference type="Pfam" id="PF04129"/>
    </source>
</evidence>
<proteinExistence type="inferred from homology"/>